<dbReference type="RefSeq" id="XP_033651209.1">
    <property type="nucleotide sequence ID" value="XM_033799918.1"/>
</dbReference>
<name>A0A6A6JAP1_WESOR</name>
<dbReference type="AlphaFoldDB" id="A0A6A6JAP1"/>
<protein>
    <submittedName>
        <fullName evidence="1">Uncharacterized protein</fullName>
    </submittedName>
</protein>
<evidence type="ECO:0000313" key="1">
    <source>
        <dbReference type="EMBL" id="KAF2273670.1"/>
    </source>
</evidence>
<gene>
    <name evidence="1" type="ORF">EI97DRAFT_444727</name>
</gene>
<dbReference type="Proteomes" id="UP000800097">
    <property type="component" value="Unassembled WGS sequence"/>
</dbReference>
<reference evidence="1" key="1">
    <citation type="journal article" date="2020" name="Stud. Mycol.">
        <title>101 Dothideomycetes genomes: a test case for predicting lifestyles and emergence of pathogens.</title>
        <authorList>
            <person name="Haridas S."/>
            <person name="Albert R."/>
            <person name="Binder M."/>
            <person name="Bloem J."/>
            <person name="Labutti K."/>
            <person name="Salamov A."/>
            <person name="Andreopoulos B."/>
            <person name="Baker S."/>
            <person name="Barry K."/>
            <person name="Bills G."/>
            <person name="Bluhm B."/>
            <person name="Cannon C."/>
            <person name="Castanera R."/>
            <person name="Culley D."/>
            <person name="Daum C."/>
            <person name="Ezra D."/>
            <person name="Gonzalez J."/>
            <person name="Henrissat B."/>
            <person name="Kuo A."/>
            <person name="Liang C."/>
            <person name="Lipzen A."/>
            <person name="Lutzoni F."/>
            <person name="Magnuson J."/>
            <person name="Mondo S."/>
            <person name="Nolan M."/>
            <person name="Ohm R."/>
            <person name="Pangilinan J."/>
            <person name="Park H.-J."/>
            <person name="Ramirez L."/>
            <person name="Alfaro M."/>
            <person name="Sun H."/>
            <person name="Tritt A."/>
            <person name="Yoshinaga Y."/>
            <person name="Zwiers L.-H."/>
            <person name="Turgeon B."/>
            <person name="Goodwin S."/>
            <person name="Spatafora J."/>
            <person name="Crous P."/>
            <person name="Grigoriev I."/>
        </authorList>
    </citation>
    <scope>NUCLEOTIDE SEQUENCE</scope>
    <source>
        <strain evidence="1">CBS 379.55</strain>
    </source>
</reference>
<dbReference type="GeneID" id="54553093"/>
<sequence>MDNDQMSEGDVALAVDYTLSQDDLEAANILIKLSTDGTQHAMTTPPEVELEAAEGLVELKIGIPEEEPYHGFGPTSFDPTTFQLPEHYSSDDMSTAPTMLNESIGQCPAQDVLEDDSAAVDFFEHLEGDEKCLMASKLLAQYGWTAVRTAYDMVTTVEDNLIDQQEVLVKVRMLLKDVEGGNL</sequence>
<accession>A0A6A6JAP1</accession>
<dbReference type="EMBL" id="ML986508">
    <property type="protein sequence ID" value="KAF2273670.1"/>
    <property type="molecule type" value="Genomic_DNA"/>
</dbReference>
<keyword evidence="2" id="KW-1185">Reference proteome</keyword>
<organism evidence="1 2">
    <name type="scientific">Westerdykella ornata</name>
    <dbReference type="NCBI Taxonomy" id="318751"/>
    <lineage>
        <taxon>Eukaryota</taxon>
        <taxon>Fungi</taxon>
        <taxon>Dikarya</taxon>
        <taxon>Ascomycota</taxon>
        <taxon>Pezizomycotina</taxon>
        <taxon>Dothideomycetes</taxon>
        <taxon>Pleosporomycetidae</taxon>
        <taxon>Pleosporales</taxon>
        <taxon>Sporormiaceae</taxon>
        <taxon>Westerdykella</taxon>
    </lineage>
</organism>
<proteinExistence type="predicted"/>
<evidence type="ECO:0000313" key="2">
    <source>
        <dbReference type="Proteomes" id="UP000800097"/>
    </source>
</evidence>